<sequence>MIWQTSRFQISLERPRVMGIVNVTPDSFSDGGNYFSAAGNQRTALAHCEQLVCDGADMLDIGGESTRPGAPPVPLDEELARVLPVVRHAVTLGVPVSVDSYKPEVMAAVLDLGADIINDIWALRQPGAAAVVAAHPSCGVCLMHMHREPQTMQAAPMEGDVLPQVLSFLEQAAKELLARGVNARRIVLDPGIGFGKSVAQNFSLLARQQELLAAGYPVLAGWSRKSSLAAVSSNSLASVAKLDIADRMVPSVTAAVLAVERGARVVRVHDVRETVQALKVWAALMA</sequence>
<comment type="pathway">
    <text evidence="3 9">Cofactor biosynthesis; tetrahydrofolate biosynthesis; 7,8-dihydrofolate from 2-amino-4-hydroxy-6-hydroxymethyl-7,8-dihydropteridine diphosphate and 4-aminobenzoate: step 1/2.</text>
</comment>
<dbReference type="SUPFAM" id="SSF51717">
    <property type="entry name" value="Dihydropteroate synthetase-like"/>
    <property type="match status" value="1"/>
</dbReference>
<dbReference type="InterPro" id="IPR006390">
    <property type="entry name" value="DHP_synth_dom"/>
</dbReference>
<dbReference type="NCBIfam" id="TIGR01496">
    <property type="entry name" value="DHPS"/>
    <property type="match status" value="1"/>
</dbReference>
<comment type="similarity">
    <text evidence="9">Belongs to the DHPS family.</text>
</comment>
<evidence type="ECO:0000256" key="9">
    <source>
        <dbReference type="RuleBase" id="RU361205"/>
    </source>
</evidence>
<keyword evidence="7 9" id="KW-0460">Magnesium</keyword>
<dbReference type="GO" id="GO:0046654">
    <property type="term" value="P:tetrahydrofolate biosynthetic process"/>
    <property type="evidence" value="ECO:0007669"/>
    <property type="project" value="TreeGrafter"/>
</dbReference>
<dbReference type="AlphaFoldDB" id="A0A916SUI6"/>
<name>A0A916SUI6_9BURK</name>
<dbReference type="PANTHER" id="PTHR20941:SF1">
    <property type="entry name" value="FOLIC ACID SYNTHESIS PROTEIN FOL1"/>
    <property type="match status" value="1"/>
</dbReference>
<dbReference type="Gene3D" id="3.20.20.20">
    <property type="entry name" value="Dihydropteroate synthase-like"/>
    <property type="match status" value="1"/>
</dbReference>
<dbReference type="PROSITE" id="PS00792">
    <property type="entry name" value="DHPS_1"/>
    <property type="match status" value="1"/>
</dbReference>
<dbReference type="GO" id="GO:0005829">
    <property type="term" value="C:cytosol"/>
    <property type="evidence" value="ECO:0007669"/>
    <property type="project" value="TreeGrafter"/>
</dbReference>
<dbReference type="GO" id="GO:0046872">
    <property type="term" value="F:metal ion binding"/>
    <property type="evidence" value="ECO:0007669"/>
    <property type="project" value="UniProtKB-KW"/>
</dbReference>
<evidence type="ECO:0000256" key="7">
    <source>
        <dbReference type="ARBA" id="ARBA00022842"/>
    </source>
</evidence>
<gene>
    <name evidence="11" type="primary">folP</name>
    <name evidence="11" type="ORF">GCM10011496_38750</name>
</gene>
<evidence type="ECO:0000313" key="11">
    <source>
        <dbReference type="EMBL" id="GGB14033.1"/>
    </source>
</evidence>
<evidence type="ECO:0000313" key="12">
    <source>
        <dbReference type="Proteomes" id="UP000620596"/>
    </source>
</evidence>
<feature type="domain" description="Pterin-binding" evidence="10">
    <location>
        <begin position="15"/>
        <end position="279"/>
    </location>
</feature>
<comment type="function">
    <text evidence="9">Catalyzes the condensation of para-aminobenzoate (pABA) with 6-hydroxymethyl-7,8-dihydropterin diphosphate (DHPt-PP) to form 7,8-dihydropteroate (H2Pte), the immediate precursor of folate derivatives.</text>
</comment>
<keyword evidence="5 9" id="KW-0808">Transferase</keyword>
<evidence type="ECO:0000256" key="5">
    <source>
        <dbReference type="ARBA" id="ARBA00022679"/>
    </source>
</evidence>
<evidence type="ECO:0000256" key="8">
    <source>
        <dbReference type="ARBA" id="ARBA00022909"/>
    </source>
</evidence>
<dbReference type="InterPro" id="IPR000489">
    <property type="entry name" value="Pterin-binding_dom"/>
</dbReference>
<dbReference type="EMBL" id="BMIG01000023">
    <property type="protein sequence ID" value="GGB14033.1"/>
    <property type="molecule type" value="Genomic_DNA"/>
</dbReference>
<keyword evidence="6 9" id="KW-0479">Metal-binding</keyword>
<evidence type="ECO:0000256" key="1">
    <source>
        <dbReference type="ARBA" id="ARBA00000012"/>
    </source>
</evidence>
<protein>
    <recommendedName>
        <fullName evidence="4 9">Dihydropteroate synthase</fullName>
        <shortName evidence="9">DHPS</shortName>
        <ecNumber evidence="4 9">2.5.1.15</ecNumber>
    </recommendedName>
    <alternativeName>
        <fullName evidence="9">Dihydropteroate pyrophosphorylase</fullName>
    </alternativeName>
</protein>
<evidence type="ECO:0000259" key="10">
    <source>
        <dbReference type="PROSITE" id="PS50972"/>
    </source>
</evidence>
<dbReference type="CDD" id="cd00739">
    <property type="entry name" value="DHPS"/>
    <property type="match status" value="1"/>
</dbReference>
<comment type="caution">
    <text evidence="11">The sequence shown here is derived from an EMBL/GenBank/DDBJ whole genome shotgun (WGS) entry which is preliminary data.</text>
</comment>
<comment type="catalytic activity">
    <reaction evidence="1">
        <text>(7,8-dihydropterin-6-yl)methyl diphosphate + 4-aminobenzoate = 7,8-dihydropteroate + diphosphate</text>
        <dbReference type="Rhea" id="RHEA:19949"/>
        <dbReference type="ChEBI" id="CHEBI:17836"/>
        <dbReference type="ChEBI" id="CHEBI:17839"/>
        <dbReference type="ChEBI" id="CHEBI:33019"/>
        <dbReference type="ChEBI" id="CHEBI:72950"/>
        <dbReference type="EC" id="2.5.1.15"/>
    </reaction>
</comment>
<keyword evidence="8 9" id="KW-0289">Folate biosynthesis</keyword>
<keyword evidence="12" id="KW-1185">Reference proteome</keyword>
<dbReference type="PANTHER" id="PTHR20941">
    <property type="entry name" value="FOLATE SYNTHESIS PROTEINS"/>
    <property type="match status" value="1"/>
</dbReference>
<evidence type="ECO:0000256" key="2">
    <source>
        <dbReference type="ARBA" id="ARBA00001946"/>
    </source>
</evidence>
<evidence type="ECO:0000256" key="6">
    <source>
        <dbReference type="ARBA" id="ARBA00022723"/>
    </source>
</evidence>
<reference evidence="11" key="2">
    <citation type="submission" date="2020-09" db="EMBL/GenBank/DDBJ databases">
        <authorList>
            <person name="Sun Q."/>
            <person name="Zhou Y."/>
        </authorList>
    </citation>
    <scope>NUCLEOTIDE SEQUENCE</scope>
    <source>
        <strain evidence="11">CGMCC 1.15322</strain>
    </source>
</reference>
<comment type="cofactor">
    <cofactor evidence="2 9">
        <name>Mg(2+)</name>
        <dbReference type="ChEBI" id="CHEBI:18420"/>
    </cofactor>
</comment>
<dbReference type="GO" id="GO:0004156">
    <property type="term" value="F:dihydropteroate synthase activity"/>
    <property type="evidence" value="ECO:0007669"/>
    <property type="project" value="UniProtKB-EC"/>
</dbReference>
<proteinExistence type="inferred from homology"/>
<dbReference type="Pfam" id="PF00809">
    <property type="entry name" value="Pterin_bind"/>
    <property type="match status" value="1"/>
</dbReference>
<dbReference type="PROSITE" id="PS00793">
    <property type="entry name" value="DHPS_2"/>
    <property type="match status" value="1"/>
</dbReference>
<dbReference type="RefSeq" id="WP_188710244.1">
    <property type="nucleotide sequence ID" value="NZ_BMIG01000023.1"/>
</dbReference>
<evidence type="ECO:0000256" key="4">
    <source>
        <dbReference type="ARBA" id="ARBA00012458"/>
    </source>
</evidence>
<organism evidence="11 12">
    <name type="scientific">Polaromonas eurypsychrophila</name>
    <dbReference type="NCBI Taxonomy" id="1614635"/>
    <lineage>
        <taxon>Bacteria</taxon>
        <taxon>Pseudomonadati</taxon>
        <taxon>Pseudomonadota</taxon>
        <taxon>Betaproteobacteria</taxon>
        <taxon>Burkholderiales</taxon>
        <taxon>Comamonadaceae</taxon>
        <taxon>Polaromonas</taxon>
    </lineage>
</organism>
<dbReference type="Proteomes" id="UP000620596">
    <property type="component" value="Unassembled WGS sequence"/>
</dbReference>
<evidence type="ECO:0000256" key="3">
    <source>
        <dbReference type="ARBA" id="ARBA00004763"/>
    </source>
</evidence>
<reference evidence="11" key="1">
    <citation type="journal article" date="2014" name="Int. J. Syst. Evol. Microbiol.">
        <title>Complete genome sequence of Corynebacterium casei LMG S-19264T (=DSM 44701T), isolated from a smear-ripened cheese.</title>
        <authorList>
            <consortium name="US DOE Joint Genome Institute (JGI-PGF)"/>
            <person name="Walter F."/>
            <person name="Albersmeier A."/>
            <person name="Kalinowski J."/>
            <person name="Ruckert C."/>
        </authorList>
    </citation>
    <scope>NUCLEOTIDE SEQUENCE</scope>
    <source>
        <strain evidence="11">CGMCC 1.15322</strain>
    </source>
</reference>
<dbReference type="EC" id="2.5.1.15" evidence="4 9"/>
<dbReference type="InterPro" id="IPR045031">
    <property type="entry name" value="DHP_synth-like"/>
</dbReference>
<accession>A0A916SUI6</accession>
<dbReference type="PROSITE" id="PS50972">
    <property type="entry name" value="PTERIN_BINDING"/>
    <property type="match status" value="1"/>
</dbReference>
<dbReference type="GO" id="GO:0046656">
    <property type="term" value="P:folic acid biosynthetic process"/>
    <property type="evidence" value="ECO:0007669"/>
    <property type="project" value="UniProtKB-KW"/>
</dbReference>
<dbReference type="InterPro" id="IPR011005">
    <property type="entry name" value="Dihydropteroate_synth-like_sf"/>
</dbReference>